<reference evidence="1 2" key="1">
    <citation type="submission" date="2018-04" db="EMBL/GenBank/DDBJ databases">
        <title>Genomic Encyclopedia of Archaeal and Bacterial Type Strains, Phase II (KMG-II): from individual species to whole genera.</title>
        <authorList>
            <person name="Goeker M."/>
        </authorList>
    </citation>
    <scope>NUCLEOTIDE SEQUENCE [LARGE SCALE GENOMIC DNA]</scope>
    <source>
        <strain evidence="1 2">DSM 5822</strain>
    </source>
</reference>
<protein>
    <submittedName>
        <fullName evidence="1">Uncharacterized protein</fullName>
    </submittedName>
</protein>
<name>A0A2T5J0D9_9GAMM</name>
<organism evidence="1 2">
    <name type="scientific">Agitococcus lubricus</name>
    <dbReference type="NCBI Taxonomy" id="1077255"/>
    <lineage>
        <taxon>Bacteria</taxon>
        <taxon>Pseudomonadati</taxon>
        <taxon>Pseudomonadota</taxon>
        <taxon>Gammaproteobacteria</taxon>
        <taxon>Moraxellales</taxon>
        <taxon>Moraxellaceae</taxon>
        <taxon>Agitococcus</taxon>
    </lineage>
</organism>
<dbReference type="AlphaFoldDB" id="A0A2T5J0D9"/>
<evidence type="ECO:0000313" key="2">
    <source>
        <dbReference type="Proteomes" id="UP000244223"/>
    </source>
</evidence>
<comment type="caution">
    <text evidence="1">The sequence shown here is derived from an EMBL/GenBank/DDBJ whole genome shotgun (WGS) entry which is preliminary data.</text>
</comment>
<dbReference type="EMBL" id="QAON01000005">
    <property type="protein sequence ID" value="PTQ89820.1"/>
    <property type="molecule type" value="Genomic_DNA"/>
</dbReference>
<evidence type="ECO:0000313" key="1">
    <source>
        <dbReference type="EMBL" id="PTQ89820.1"/>
    </source>
</evidence>
<accession>A0A2T5J0D9</accession>
<keyword evidence="2" id="KW-1185">Reference proteome</keyword>
<proteinExistence type="predicted"/>
<sequence length="182" mass="20562">MTKALNPPITNDSFLNLLDELRDELEAINTENVKPINQDIDNAVTNIENIVNTIAADLVAKQEHKNSGYTNILEALPVNTLNNDVLYIGINANGTACIFNYIEKLPHTKPEHIECWYKNYGDDTKLMTGLRWWKILERPTTTDFFEEGERAFDLDPNNPYPSGTAEAESWALGFNGMSLLPF</sequence>
<dbReference type="Proteomes" id="UP000244223">
    <property type="component" value="Unassembled WGS sequence"/>
</dbReference>
<dbReference type="RefSeq" id="WP_107865335.1">
    <property type="nucleotide sequence ID" value="NZ_QAON01000005.1"/>
</dbReference>
<gene>
    <name evidence="1" type="ORF">C8N29_105147</name>
</gene>